<name>A0AC34RQV2_9BILA</name>
<evidence type="ECO:0000313" key="2">
    <source>
        <dbReference type="WBParaSite" id="JU765_v2.g9045.t1"/>
    </source>
</evidence>
<organism evidence="1 2">
    <name type="scientific">Panagrolaimus sp. JU765</name>
    <dbReference type="NCBI Taxonomy" id="591449"/>
    <lineage>
        <taxon>Eukaryota</taxon>
        <taxon>Metazoa</taxon>
        <taxon>Ecdysozoa</taxon>
        <taxon>Nematoda</taxon>
        <taxon>Chromadorea</taxon>
        <taxon>Rhabditida</taxon>
        <taxon>Tylenchina</taxon>
        <taxon>Panagrolaimomorpha</taxon>
        <taxon>Panagrolaimoidea</taxon>
        <taxon>Panagrolaimidae</taxon>
        <taxon>Panagrolaimus</taxon>
    </lineage>
</organism>
<proteinExistence type="predicted"/>
<accession>A0AC34RQV2</accession>
<protein>
    <submittedName>
        <fullName evidence="2">BPTI/Kunitz inhibitor domain-containing protein</fullName>
    </submittedName>
</protein>
<evidence type="ECO:0000313" key="1">
    <source>
        <dbReference type="Proteomes" id="UP000887576"/>
    </source>
</evidence>
<dbReference type="Proteomes" id="UP000887576">
    <property type="component" value="Unplaced"/>
</dbReference>
<sequence length="80" mass="8858">MGNLTLAKAPYDPETCKLRFDSGDCLANMPVIVYDVDKKVCEEKIYGGCAGAGYYFKHMAQCFVICELSFGQNTDGQVQF</sequence>
<reference evidence="2" key="1">
    <citation type="submission" date="2022-11" db="UniProtKB">
        <authorList>
            <consortium name="WormBaseParasite"/>
        </authorList>
    </citation>
    <scope>IDENTIFICATION</scope>
</reference>
<dbReference type="WBParaSite" id="JU765_v2.g9045.t1">
    <property type="protein sequence ID" value="JU765_v2.g9045.t1"/>
    <property type="gene ID" value="JU765_v2.g9045"/>
</dbReference>